<keyword evidence="1" id="KW-0677">Repeat</keyword>
<dbReference type="Pfam" id="PF00515">
    <property type="entry name" value="TPR_1"/>
    <property type="match status" value="1"/>
</dbReference>
<accession>A0ABD3I620</accession>
<dbReference type="PROSITE" id="PS50005">
    <property type="entry name" value="TPR"/>
    <property type="match status" value="4"/>
</dbReference>
<feature type="repeat" description="TPR" evidence="3">
    <location>
        <begin position="24"/>
        <end position="57"/>
    </location>
</feature>
<sequence length="294" mass="33689">MAGKFREGIERESDTITVLASGDHWLYSNFSLSFASSGKYEQALEAAEKIVELKPDWLKGYKRLGDAYRGLRRYEEAIDAYKRGLEVDQEILTLREDLGNAARETSKFREAIEYVSDAIILAPENPCLLWKLEDAEKTVKLKPDWWEDYLRLGDAHRSLRRYEEAINAFKRELEVDPENIGLRKDLGSAAYLASKFGEANEHEMDAITLAPENHLLYSTDAYKRGLEFNRESIELIQELGIAAHDAGKFLEAIEHESNAIILFPEDHLLYNNRSLSYASFGKYKLDLEDAKKIV</sequence>
<dbReference type="Proteomes" id="UP001633002">
    <property type="component" value="Unassembled WGS sequence"/>
</dbReference>
<dbReference type="PANTHER" id="PTHR22904:SF523">
    <property type="entry name" value="STRESS-INDUCED-PHOSPHOPROTEIN 1"/>
    <property type="match status" value="1"/>
</dbReference>
<name>A0ABD3I620_9MARC</name>
<keyword evidence="2 3" id="KW-0802">TPR repeat</keyword>
<feature type="repeat" description="TPR" evidence="3">
    <location>
        <begin position="146"/>
        <end position="179"/>
    </location>
</feature>
<feature type="repeat" description="TPR" evidence="3">
    <location>
        <begin position="92"/>
        <end position="125"/>
    </location>
</feature>
<evidence type="ECO:0000313" key="4">
    <source>
        <dbReference type="EMBL" id="KAL3697885.1"/>
    </source>
</evidence>
<feature type="repeat" description="TPR" evidence="3">
    <location>
        <begin position="58"/>
        <end position="91"/>
    </location>
</feature>
<evidence type="ECO:0000256" key="1">
    <source>
        <dbReference type="ARBA" id="ARBA00022737"/>
    </source>
</evidence>
<dbReference type="SUPFAM" id="SSF48452">
    <property type="entry name" value="TPR-like"/>
    <property type="match status" value="3"/>
</dbReference>
<evidence type="ECO:0008006" key="6">
    <source>
        <dbReference type="Google" id="ProtNLM"/>
    </source>
</evidence>
<proteinExistence type="predicted"/>
<organism evidence="4 5">
    <name type="scientific">Riccia sorocarpa</name>
    <dbReference type="NCBI Taxonomy" id="122646"/>
    <lineage>
        <taxon>Eukaryota</taxon>
        <taxon>Viridiplantae</taxon>
        <taxon>Streptophyta</taxon>
        <taxon>Embryophyta</taxon>
        <taxon>Marchantiophyta</taxon>
        <taxon>Marchantiopsida</taxon>
        <taxon>Marchantiidae</taxon>
        <taxon>Marchantiales</taxon>
        <taxon>Ricciaceae</taxon>
        <taxon>Riccia</taxon>
    </lineage>
</organism>
<dbReference type="InterPro" id="IPR013105">
    <property type="entry name" value="TPR_2"/>
</dbReference>
<dbReference type="SMART" id="SM00028">
    <property type="entry name" value="TPR"/>
    <property type="match status" value="5"/>
</dbReference>
<keyword evidence="5" id="KW-1185">Reference proteome</keyword>
<reference evidence="4 5" key="1">
    <citation type="submission" date="2024-09" db="EMBL/GenBank/DDBJ databases">
        <title>Chromosome-scale assembly of Riccia sorocarpa.</title>
        <authorList>
            <person name="Paukszto L."/>
        </authorList>
    </citation>
    <scope>NUCLEOTIDE SEQUENCE [LARGE SCALE GENOMIC DNA]</scope>
    <source>
        <strain evidence="4">LP-2024</strain>
        <tissue evidence="4">Aerial parts of the thallus</tissue>
    </source>
</reference>
<dbReference type="PANTHER" id="PTHR22904">
    <property type="entry name" value="TPR REPEAT CONTAINING PROTEIN"/>
    <property type="match status" value="1"/>
</dbReference>
<dbReference type="PROSITE" id="PS50293">
    <property type="entry name" value="TPR_REGION"/>
    <property type="match status" value="1"/>
</dbReference>
<gene>
    <name evidence="4" type="ORF">R1sor_011961</name>
</gene>
<dbReference type="AlphaFoldDB" id="A0ABD3I620"/>
<evidence type="ECO:0000256" key="2">
    <source>
        <dbReference type="ARBA" id="ARBA00022803"/>
    </source>
</evidence>
<dbReference type="Pfam" id="PF13181">
    <property type="entry name" value="TPR_8"/>
    <property type="match status" value="1"/>
</dbReference>
<dbReference type="InterPro" id="IPR011990">
    <property type="entry name" value="TPR-like_helical_dom_sf"/>
</dbReference>
<dbReference type="InterPro" id="IPR019734">
    <property type="entry name" value="TPR_rpt"/>
</dbReference>
<dbReference type="Pfam" id="PF07719">
    <property type="entry name" value="TPR_2"/>
    <property type="match status" value="1"/>
</dbReference>
<comment type="caution">
    <text evidence="4">The sequence shown here is derived from an EMBL/GenBank/DDBJ whole genome shotgun (WGS) entry which is preliminary data.</text>
</comment>
<dbReference type="Gene3D" id="1.25.40.10">
    <property type="entry name" value="Tetratricopeptide repeat domain"/>
    <property type="match status" value="3"/>
</dbReference>
<protein>
    <recommendedName>
        <fullName evidence="6">Tetratricopeptide repeat protein</fullName>
    </recommendedName>
</protein>
<dbReference type="EMBL" id="JBJQOH010000002">
    <property type="protein sequence ID" value="KAL3697885.1"/>
    <property type="molecule type" value="Genomic_DNA"/>
</dbReference>
<evidence type="ECO:0000256" key="3">
    <source>
        <dbReference type="PROSITE-ProRule" id="PRU00339"/>
    </source>
</evidence>
<evidence type="ECO:0000313" key="5">
    <source>
        <dbReference type="Proteomes" id="UP001633002"/>
    </source>
</evidence>